<sequence length="493" mass="55184">MILTIRQWCLRMADDVRLLRWALVIVLLLQLLLAAAYLAYERHRLERFTVQILRNTSLLYAQMLEQTQSLVHYQCQILGNRILRGEAGVTDLQRAQTQSPWIAGIRVLDATGEVVDYAGHVPVAVAGSHAADDEQALKLDIYPNLYVLSLPGQADQDFGGLVEVQTLRGRQGQLLGSVQSFISNRRLNEQLNISLRRGFDLGQSGRIVVIDRKQSRIAFLAGMTSHGLQAGQQQNWQEPVLHATAYGEGVVRYHSSVDGSERIGVLTELESGAERRWMQVISIDRDEYLHSWYSQLVMLMLLFPLLALLQWQLAHVAYRNRRQRLQLAYDSRHDPLTGLANRRHFDEWAGQACSEARRYGQPLSLLALDLDHFKRINDRWGHDVGDKVLVATAGCIRQALRECDLAARFGGEEFVVALPQTSLAAATSVAERIRARVSELRVDAGAEQISMTVSIGITGLHSEEASADAALLRADEALYAAKHGGRNQVCVRE</sequence>
<dbReference type="NCBIfam" id="TIGR00254">
    <property type="entry name" value="GGDEF"/>
    <property type="match status" value="1"/>
</dbReference>
<dbReference type="Proteomes" id="UP000604481">
    <property type="component" value="Unassembled WGS sequence"/>
</dbReference>
<dbReference type="GO" id="GO:0005886">
    <property type="term" value="C:plasma membrane"/>
    <property type="evidence" value="ECO:0007669"/>
    <property type="project" value="TreeGrafter"/>
</dbReference>
<dbReference type="AlphaFoldDB" id="A0A8J7FH03"/>
<dbReference type="InterPro" id="IPR000160">
    <property type="entry name" value="GGDEF_dom"/>
</dbReference>
<evidence type="ECO:0000259" key="4">
    <source>
        <dbReference type="PROSITE" id="PS50887"/>
    </source>
</evidence>
<evidence type="ECO:0000256" key="1">
    <source>
        <dbReference type="ARBA" id="ARBA00012528"/>
    </source>
</evidence>
<dbReference type="GO" id="GO:0043709">
    <property type="term" value="P:cell adhesion involved in single-species biofilm formation"/>
    <property type="evidence" value="ECO:0007669"/>
    <property type="project" value="TreeGrafter"/>
</dbReference>
<dbReference type="PANTHER" id="PTHR45138">
    <property type="entry name" value="REGULATORY COMPONENTS OF SENSORY TRANSDUCTION SYSTEM"/>
    <property type="match status" value="1"/>
</dbReference>
<comment type="catalytic activity">
    <reaction evidence="2">
        <text>2 GTP = 3',3'-c-di-GMP + 2 diphosphate</text>
        <dbReference type="Rhea" id="RHEA:24898"/>
        <dbReference type="ChEBI" id="CHEBI:33019"/>
        <dbReference type="ChEBI" id="CHEBI:37565"/>
        <dbReference type="ChEBI" id="CHEBI:58805"/>
        <dbReference type="EC" id="2.7.7.65"/>
    </reaction>
</comment>
<dbReference type="Pfam" id="PF00990">
    <property type="entry name" value="GGDEF"/>
    <property type="match status" value="1"/>
</dbReference>
<proteinExistence type="predicted"/>
<evidence type="ECO:0000256" key="3">
    <source>
        <dbReference type="SAM" id="Phobius"/>
    </source>
</evidence>
<keyword evidence="3" id="KW-1133">Transmembrane helix</keyword>
<feature type="transmembrane region" description="Helical" evidence="3">
    <location>
        <begin position="21"/>
        <end position="40"/>
    </location>
</feature>
<dbReference type="SUPFAM" id="SSF55073">
    <property type="entry name" value="Nucleotide cyclase"/>
    <property type="match status" value="1"/>
</dbReference>
<dbReference type="GO" id="GO:0052621">
    <property type="term" value="F:diguanylate cyclase activity"/>
    <property type="evidence" value="ECO:0007669"/>
    <property type="project" value="UniProtKB-EC"/>
</dbReference>
<dbReference type="CDD" id="cd01949">
    <property type="entry name" value="GGDEF"/>
    <property type="match status" value="1"/>
</dbReference>
<dbReference type="PANTHER" id="PTHR45138:SF9">
    <property type="entry name" value="DIGUANYLATE CYCLASE DGCM-RELATED"/>
    <property type="match status" value="1"/>
</dbReference>
<dbReference type="EC" id="2.7.7.65" evidence="1"/>
<feature type="domain" description="GGDEF" evidence="4">
    <location>
        <begin position="361"/>
        <end position="493"/>
    </location>
</feature>
<comment type="caution">
    <text evidence="5">The sequence shown here is derived from an EMBL/GenBank/DDBJ whole genome shotgun (WGS) entry which is preliminary data.</text>
</comment>
<dbReference type="EMBL" id="JADFUA010000001">
    <property type="protein sequence ID" value="MBE9608010.1"/>
    <property type="molecule type" value="Genomic_DNA"/>
</dbReference>
<gene>
    <name evidence="5" type="ORF">INR99_01485</name>
</gene>
<dbReference type="PROSITE" id="PS50887">
    <property type="entry name" value="GGDEF"/>
    <property type="match status" value="1"/>
</dbReference>
<dbReference type="InterPro" id="IPR050469">
    <property type="entry name" value="Diguanylate_Cyclase"/>
</dbReference>
<dbReference type="SMART" id="SM00267">
    <property type="entry name" value="GGDEF"/>
    <property type="match status" value="1"/>
</dbReference>
<protein>
    <recommendedName>
        <fullName evidence="1">diguanylate cyclase</fullName>
        <ecNumber evidence="1">2.7.7.65</ecNumber>
    </recommendedName>
</protein>
<dbReference type="GO" id="GO:1902201">
    <property type="term" value="P:negative regulation of bacterial-type flagellum-dependent cell motility"/>
    <property type="evidence" value="ECO:0007669"/>
    <property type="project" value="TreeGrafter"/>
</dbReference>
<evidence type="ECO:0000313" key="5">
    <source>
        <dbReference type="EMBL" id="MBE9608010.1"/>
    </source>
</evidence>
<feature type="transmembrane region" description="Helical" evidence="3">
    <location>
        <begin position="292"/>
        <end position="314"/>
    </location>
</feature>
<keyword evidence="3" id="KW-0472">Membrane</keyword>
<dbReference type="InterPro" id="IPR043128">
    <property type="entry name" value="Rev_trsase/Diguanyl_cyclase"/>
</dbReference>
<dbReference type="InterPro" id="IPR029787">
    <property type="entry name" value="Nucleotide_cyclase"/>
</dbReference>
<accession>A0A8J7FH03</accession>
<dbReference type="Gene3D" id="3.30.70.270">
    <property type="match status" value="1"/>
</dbReference>
<reference evidence="5 6" key="1">
    <citation type="submission" date="2020-10" db="EMBL/GenBank/DDBJ databases">
        <title>The genome sequence of Chitinilyticum litopenaei 4Y14.</title>
        <authorList>
            <person name="Liu Y."/>
        </authorList>
    </citation>
    <scope>NUCLEOTIDE SEQUENCE [LARGE SCALE GENOMIC DNA]</scope>
    <source>
        <strain evidence="5 6">4Y14</strain>
    </source>
</reference>
<keyword evidence="3" id="KW-0812">Transmembrane</keyword>
<keyword evidence="6" id="KW-1185">Reference proteome</keyword>
<name>A0A8J7FH03_9NEIS</name>
<dbReference type="RefSeq" id="WP_194114515.1">
    <property type="nucleotide sequence ID" value="NZ_JADFUA010000001.1"/>
</dbReference>
<organism evidence="5 6">
    <name type="scientific">Chitinilyticum piscinae</name>
    <dbReference type="NCBI Taxonomy" id="2866724"/>
    <lineage>
        <taxon>Bacteria</taxon>
        <taxon>Pseudomonadati</taxon>
        <taxon>Pseudomonadota</taxon>
        <taxon>Betaproteobacteria</taxon>
        <taxon>Neisseriales</taxon>
        <taxon>Chitinibacteraceae</taxon>
        <taxon>Chitinilyticum</taxon>
    </lineage>
</organism>
<evidence type="ECO:0000313" key="6">
    <source>
        <dbReference type="Proteomes" id="UP000604481"/>
    </source>
</evidence>
<dbReference type="FunFam" id="3.30.70.270:FF:000001">
    <property type="entry name" value="Diguanylate cyclase domain protein"/>
    <property type="match status" value="1"/>
</dbReference>
<evidence type="ECO:0000256" key="2">
    <source>
        <dbReference type="ARBA" id="ARBA00034247"/>
    </source>
</evidence>